<gene>
    <name evidence="2" type="ORF">NMS_1144</name>
</gene>
<evidence type="ECO:0000313" key="3">
    <source>
        <dbReference type="Proteomes" id="UP000031760"/>
    </source>
</evidence>
<protein>
    <recommendedName>
        <fullName evidence="4">DUF4271 domain-containing protein</fullName>
    </recommendedName>
</protein>
<evidence type="ECO:0000256" key="1">
    <source>
        <dbReference type="SAM" id="Phobius"/>
    </source>
</evidence>
<keyword evidence="1" id="KW-0812">Transmembrane</keyword>
<keyword evidence="1" id="KW-1133">Transmembrane helix</keyword>
<dbReference type="InterPro" id="IPR025367">
    <property type="entry name" value="DUF4271"/>
</dbReference>
<dbReference type="KEGG" id="nmf:NMS_1144"/>
<dbReference type="EMBL" id="AP014548">
    <property type="protein sequence ID" value="BAO55153.1"/>
    <property type="molecule type" value="Genomic_DNA"/>
</dbReference>
<sequence length="217" mass="25084">MEAINRIAESWDWISIILFSSLLALAVVRQLSSVSFTEFLSVYSSTRFIKITRDDRIDNYYLLQQTGIILYTIGISLMAFKLYMITGSTEAGFTDFLLLLTTIAAFLLFRHYLSKLVATIGDFDPIILTIDHHRNLYRAAFSITFLVVNAIIFYVIPNKHDIIYGICIATLGLFFLYHLILIYSHRKSLGVSLFYFILYLCTLEIAPYLLLYKYFIV</sequence>
<feature type="transmembrane region" description="Helical" evidence="1">
    <location>
        <begin position="61"/>
        <end position="85"/>
    </location>
</feature>
<reference evidence="2 3" key="1">
    <citation type="journal article" date="2014" name="Proc. Natl. Acad. Sci. U.S.A.">
        <title>Functional characterization of flavobacteria rhodopsins reveals a unique class of light-driven chloride pump in bacteria.</title>
        <authorList>
            <person name="Yoshizawa S."/>
            <person name="Kumagai Y."/>
            <person name="Kim H."/>
            <person name="Ogura Y."/>
            <person name="Hayashi T."/>
            <person name="Iwasaki W."/>
            <person name="DeLong E.F."/>
            <person name="Kogure K."/>
        </authorList>
    </citation>
    <scope>NUCLEOTIDE SEQUENCE [LARGE SCALE GENOMIC DNA]</scope>
    <source>
        <strain evidence="2 3">S1-08</strain>
    </source>
</reference>
<dbReference type="HOGENOM" id="CLU_1270069_0_0_10"/>
<feature type="transmembrane region" description="Helical" evidence="1">
    <location>
        <begin position="91"/>
        <end position="109"/>
    </location>
</feature>
<feature type="transmembrane region" description="Helical" evidence="1">
    <location>
        <begin position="162"/>
        <end position="181"/>
    </location>
</feature>
<evidence type="ECO:0000313" key="2">
    <source>
        <dbReference type="EMBL" id="BAO55153.1"/>
    </source>
</evidence>
<feature type="transmembrane region" description="Helical" evidence="1">
    <location>
        <begin position="193"/>
        <end position="215"/>
    </location>
</feature>
<evidence type="ECO:0008006" key="4">
    <source>
        <dbReference type="Google" id="ProtNLM"/>
    </source>
</evidence>
<organism evidence="2 3">
    <name type="scientific">Nonlabens marinus S1-08</name>
    <dbReference type="NCBI Taxonomy" id="1454201"/>
    <lineage>
        <taxon>Bacteria</taxon>
        <taxon>Pseudomonadati</taxon>
        <taxon>Bacteroidota</taxon>
        <taxon>Flavobacteriia</taxon>
        <taxon>Flavobacteriales</taxon>
        <taxon>Flavobacteriaceae</taxon>
        <taxon>Nonlabens</taxon>
    </lineage>
</organism>
<dbReference type="Proteomes" id="UP000031760">
    <property type="component" value="Chromosome"/>
</dbReference>
<feature type="transmembrane region" description="Helical" evidence="1">
    <location>
        <begin position="136"/>
        <end position="156"/>
    </location>
</feature>
<keyword evidence="1" id="KW-0472">Membrane</keyword>
<proteinExistence type="predicted"/>
<dbReference type="Pfam" id="PF14093">
    <property type="entry name" value="DUF4271"/>
    <property type="match status" value="1"/>
</dbReference>
<dbReference type="OrthoDB" id="1438590at2"/>
<accession>W8VV60</accession>
<dbReference type="STRING" id="1454201.NMS_1144"/>
<keyword evidence="3" id="KW-1185">Reference proteome</keyword>
<dbReference type="AlphaFoldDB" id="W8VV60"/>
<name>W8VV60_9FLAO</name>
<dbReference type="RefSeq" id="WP_041495809.1">
    <property type="nucleotide sequence ID" value="NZ_AP014548.1"/>
</dbReference>